<dbReference type="SUPFAM" id="SSF53335">
    <property type="entry name" value="S-adenosyl-L-methionine-dependent methyltransferases"/>
    <property type="match status" value="1"/>
</dbReference>
<dbReference type="InterPro" id="IPR018117">
    <property type="entry name" value="C5_DNA_meth_AS"/>
</dbReference>
<feature type="active site" evidence="6">
    <location>
        <position position="84"/>
    </location>
</feature>
<dbReference type="Proteomes" id="UP000450161">
    <property type="component" value="Unassembled WGS sequence"/>
</dbReference>
<evidence type="ECO:0000256" key="2">
    <source>
        <dbReference type="ARBA" id="ARBA00022679"/>
    </source>
</evidence>
<reference evidence="9 10" key="1">
    <citation type="submission" date="2019-08" db="EMBL/GenBank/DDBJ databases">
        <title>In-depth cultivation of the pig gut microbiome towards novel bacterial diversity and tailored functional studies.</title>
        <authorList>
            <person name="Wylensek D."/>
            <person name="Hitch T.C.A."/>
            <person name="Clavel T."/>
        </authorList>
    </citation>
    <scope>NUCLEOTIDE SEQUENCE [LARGE SCALE GENOMIC DNA]</scope>
    <source>
        <strain evidence="9 10">LKV-178-WT-2C</strain>
    </source>
</reference>
<dbReference type="GO" id="GO:0044027">
    <property type="term" value="P:negative regulation of gene expression via chromosomal CpG island methylation"/>
    <property type="evidence" value="ECO:0007669"/>
    <property type="project" value="TreeGrafter"/>
</dbReference>
<dbReference type="InterPro" id="IPR050390">
    <property type="entry name" value="C5-Methyltransferase"/>
</dbReference>
<evidence type="ECO:0000313" key="9">
    <source>
        <dbReference type="EMBL" id="MST76832.1"/>
    </source>
</evidence>
<dbReference type="EMBL" id="VUNF01000004">
    <property type="protein sequence ID" value="MST76832.1"/>
    <property type="molecule type" value="Genomic_DNA"/>
</dbReference>
<dbReference type="EC" id="2.1.1.37" evidence="8"/>
<evidence type="ECO:0000313" key="10">
    <source>
        <dbReference type="Proteomes" id="UP000450161"/>
    </source>
</evidence>
<dbReference type="PANTHER" id="PTHR10629">
    <property type="entry name" value="CYTOSINE-SPECIFIC METHYLTRANSFERASE"/>
    <property type="match status" value="1"/>
</dbReference>
<dbReference type="Pfam" id="PF00145">
    <property type="entry name" value="DNA_methylase"/>
    <property type="match status" value="1"/>
</dbReference>
<dbReference type="GO" id="GO:0003886">
    <property type="term" value="F:DNA (cytosine-5-)-methyltransferase activity"/>
    <property type="evidence" value="ECO:0007669"/>
    <property type="project" value="UniProtKB-EC"/>
</dbReference>
<proteinExistence type="inferred from homology"/>
<evidence type="ECO:0000256" key="6">
    <source>
        <dbReference type="PROSITE-ProRule" id="PRU01016"/>
    </source>
</evidence>
<dbReference type="AlphaFoldDB" id="A0A6I2TVM8"/>
<keyword evidence="3 6" id="KW-0949">S-adenosyl-L-methionine</keyword>
<dbReference type="PROSITE" id="PS51679">
    <property type="entry name" value="SAM_MT_C5"/>
    <property type="match status" value="1"/>
</dbReference>
<dbReference type="InterPro" id="IPR029063">
    <property type="entry name" value="SAM-dependent_MTases_sf"/>
</dbReference>
<dbReference type="Gene3D" id="3.40.50.150">
    <property type="entry name" value="Vaccinia Virus protein VP39"/>
    <property type="match status" value="1"/>
</dbReference>
<name>A0A6I2TVM8_9BACT</name>
<comment type="caution">
    <text evidence="9">The sequence shown here is derived from an EMBL/GenBank/DDBJ whole genome shotgun (WGS) entry which is preliminary data.</text>
</comment>
<dbReference type="Gene3D" id="3.90.120.10">
    <property type="entry name" value="DNA Methylase, subunit A, domain 2"/>
    <property type="match status" value="1"/>
</dbReference>
<dbReference type="PROSITE" id="PS00094">
    <property type="entry name" value="C5_MTASE_1"/>
    <property type="match status" value="1"/>
</dbReference>
<keyword evidence="4" id="KW-0680">Restriction system</keyword>
<comment type="catalytic activity">
    <reaction evidence="5 8">
        <text>a 2'-deoxycytidine in DNA + S-adenosyl-L-methionine = a 5-methyl-2'-deoxycytidine in DNA + S-adenosyl-L-homocysteine + H(+)</text>
        <dbReference type="Rhea" id="RHEA:13681"/>
        <dbReference type="Rhea" id="RHEA-COMP:11369"/>
        <dbReference type="Rhea" id="RHEA-COMP:11370"/>
        <dbReference type="ChEBI" id="CHEBI:15378"/>
        <dbReference type="ChEBI" id="CHEBI:57856"/>
        <dbReference type="ChEBI" id="CHEBI:59789"/>
        <dbReference type="ChEBI" id="CHEBI:85452"/>
        <dbReference type="ChEBI" id="CHEBI:85454"/>
        <dbReference type="EC" id="2.1.1.37"/>
    </reaction>
</comment>
<dbReference type="PRINTS" id="PR00105">
    <property type="entry name" value="C5METTRFRASE"/>
</dbReference>
<evidence type="ECO:0000256" key="3">
    <source>
        <dbReference type="ARBA" id="ARBA00022691"/>
    </source>
</evidence>
<dbReference type="GO" id="GO:0032259">
    <property type="term" value="P:methylation"/>
    <property type="evidence" value="ECO:0007669"/>
    <property type="project" value="UniProtKB-KW"/>
</dbReference>
<evidence type="ECO:0000256" key="1">
    <source>
        <dbReference type="ARBA" id="ARBA00022603"/>
    </source>
</evidence>
<keyword evidence="1 6" id="KW-0489">Methyltransferase</keyword>
<evidence type="ECO:0000256" key="4">
    <source>
        <dbReference type="ARBA" id="ARBA00022747"/>
    </source>
</evidence>
<gene>
    <name evidence="9" type="ORF">FYJ72_03825</name>
</gene>
<dbReference type="RefSeq" id="WP_154480453.1">
    <property type="nucleotide sequence ID" value="NZ_VUNF01000004.1"/>
</dbReference>
<dbReference type="InterPro" id="IPR001525">
    <property type="entry name" value="C5_MeTfrase"/>
</dbReference>
<dbReference type="GO" id="GO:0003677">
    <property type="term" value="F:DNA binding"/>
    <property type="evidence" value="ECO:0007669"/>
    <property type="project" value="TreeGrafter"/>
</dbReference>
<evidence type="ECO:0000256" key="5">
    <source>
        <dbReference type="ARBA" id="ARBA00047422"/>
    </source>
</evidence>
<dbReference type="NCBIfam" id="TIGR00675">
    <property type="entry name" value="dcm"/>
    <property type="match status" value="1"/>
</dbReference>
<protein>
    <recommendedName>
        <fullName evidence="8">Cytosine-specific methyltransferase</fullName>
        <ecNumber evidence="8">2.1.1.37</ecNumber>
    </recommendedName>
</protein>
<sequence>MFLSEDYKNNDIITVSTFSGAGGLDIGAIKAGAKIVWANDMMKEACQSYSTNIGNHIHQGDINDYIPSLSEYEGADLVVGGPPCQGFSVAGKMDISDPRSQLIWSYAQVVATVKPRAFVMENVKALGKLEKWRPIREKLLKTFRELGYSVNYMVLTASDFNVPQARERVFVVGFRGNAEEIPNIEKMIQPYKHKAPTVRETLSILDKAGYGNNTSVCKAKITLAANPVMRKTAYAGMIFNGLGRPIRIDGYCATLPASMGGNKTPIIDEKELYENAEPWVVSYHASIKENPTSAEFKPAPSFLRRLTVEEAALIQTFPIEFEFCGSQSSKYTQIGNAVPCNLGMAVVRMVIDVLHGKKQITYNQIRQLELQLQ</sequence>
<dbReference type="PANTHER" id="PTHR10629:SF52">
    <property type="entry name" value="DNA (CYTOSINE-5)-METHYLTRANSFERASE 1"/>
    <property type="match status" value="1"/>
</dbReference>
<keyword evidence="2 6" id="KW-0808">Transferase</keyword>
<comment type="similarity">
    <text evidence="6 7">Belongs to the class I-like SAM-binding methyltransferase superfamily. C5-methyltransferase family.</text>
</comment>
<accession>A0A6I2TVM8</accession>
<organism evidence="9 10">
    <name type="scientific">Segatella copri</name>
    <dbReference type="NCBI Taxonomy" id="165179"/>
    <lineage>
        <taxon>Bacteria</taxon>
        <taxon>Pseudomonadati</taxon>
        <taxon>Bacteroidota</taxon>
        <taxon>Bacteroidia</taxon>
        <taxon>Bacteroidales</taxon>
        <taxon>Prevotellaceae</taxon>
        <taxon>Segatella</taxon>
    </lineage>
</organism>
<dbReference type="GO" id="GO:0009307">
    <property type="term" value="P:DNA restriction-modification system"/>
    <property type="evidence" value="ECO:0007669"/>
    <property type="project" value="UniProtKB-KW"/>
</dbReference>
<evidence type="ECO:0000256" key="7">
    <source>
        <dbReference type="RuleBase" id="RU000416"/>
    </source>
</evidence>
<evidence type="ECO:0000256" key="8">
    <source>
        <dbReference type="RuleBase" id="RU000417"/>
    </source>
</evidence>